<dbReference type="GO" id="GO:0006369">
    <property type="term" value="P:termination of RNA polymerase II transcription"/>
    <property type="evidence" value="ECO:0007669"/>
    <property type="project" value="TreeGrafter"/>
</dbReference>
<dbReference type="PROSITE" id="PS50142">
    <property type="entry name" value="RNASE_3_2"/>
    <property type="match status" value="1"/>
</dbReference>
<dbReference type="OrthoDB" id="2392202at2759"/>
<dbReference type="GO" id="GO:0006364">
    <property type="term" value="P:rRNA processing"/>
    <property type="evidence" value="ECO:0007669"/>
    <property type="project" value="TreeGrafter"/>
</dbReference>
<feature type="region of interest" description="Disordered" evidence="6">
    <location>
        <begin position="1"/>
        <end position="35"/>
    </location>
</feature>
<reference evidence="9 10" key="1">
    <citation type="journal article" date="2019" name="Nat. Ecol. Evol.">
        <title>Megaphylogeny resolves global patterns of mushroom evolution.</title>
        <authorList>
            <person name="Varga T."/>
            <person name="Krizsan K."/>
            <person name="Foldi C."/>
            <person name="Dima B."/>
            <person name="Sanchez-Garcia M."/>
            <person name="Sanchez-Ramirez S."/>
            <person name="Szollosi G.J."/>
            <person name="Szarkandi J.G."/>
            <person name="Papp V."/>
            <person name="Albert L."/>
            <person name="Andreopoulos W."/>
            <person name="Angelini C."/>
            <person name="Antonin V."/>
            <person name="Barry K.W."/>
            <person name="Bougher N.L."/>
            <person name="Buchanan P."/>
            <person name="Buyck B."/>
            <person name="Bense V."/>
            <person name="Catcheside P."/>
            <person name="Chovatia M."/>
            <person name="Cooper J."/>
            <person name="Damon W."/>
            <person name="Desjardin D."/>
            <person name="Finy P."/>
            <person name="Geml J."/>
            <person name="Haridas S."/>
            <person name="Hughes K."/>
            <person name="Justo A."/>
            <person name="Karasinski D."/>
            <person name="Kautmanova I."/>
            <person name="Kiss B."/>
            <person name="Kocsube S."/>
            <person name="Kotiranta H."/>
            <person name="LaButti K.M."/>
            <person name="Lechner B.E."/>
            <person name="Liimatainen K."/>
            <person name="Lipzen A."/>
            <person name="Lukacs Z."/>
            <person name="Mihaltcheva S."/>
            <person name="Morgado L.N."/>
            <person name="Niskanen T."/>
            <person name="Noordeloos M.E."/>
            <person name="Ohm R.A."/>
            <person name="Ortiz-Santana B."/>
            <person name="Ovrebo C."/>
            <person name="Racz N."/>
            <person name="Riley R."/>
            <person name="Savchenko A."/>
            <person name="Shiryaev A."/>
            <person name="Soop K."/>
            <person name="Spirin V."/>
            <person name="Szebenyi C."/>
            <person name="Tomsovsky M."/>
            <person name="Tulloss R.E."/>
            <person name="Uehling J."/>
            <person name="Grigoriev I.V."/>
            <person name="Vagvolgyi C."/>
            <person name="Papp T."/>
            <person name="Martin F.M."/>
            <person name="Miettinen O."/>
            <person name="Hibbett D.S."/>
            <person name="Nagy L.G."/>
        </authorList>
    </citation>
    <scope>NUCLEOTIDE SEQUENCE [LARGE SCALE GENOMIC DNA]</scope>
    <source>
        <strain evidence="9 10">CBS 309.79</strain>
    </source>
</reference>
<dbReference type="SUPFAM" id="SSF69065">
    <property type="entry name" value="RNase III domain-like"/>
    <property type="match status" value="1"/>
</dbReference>
<dbReference type="GO" id="GO:0004525">
    <property type="term" value="F:ribonuclease III activity"/>
    <property type="evidence" value="ECO:0007669"/>
    <property type="project" value="InterPro"/>
</dbReference>
<evidence type="ECO:0000313" key="9">
    <source>
        <dbReference type="EMBL" id="TFK96857.1"/>
    </source>
</evidence>
<evidence type="ECO:0000256" key="4">
    <source>
        <dbReference type="ARBA" id="ARBA00022884"/>
    </source>
</evidence>
<evidence type="ECO:0000313" key="10">
    <source>
        <dbReference type="Proteomes" id="UP000305067"/>
    </source>
</evidence>
<dbReference type="PANTHER" id="PTHR11207">
    <property type="entry name" value="RIBONUCLEASE III"/>
    <property type="match status" value="1"/>
</dbReference>
<accession>A0A5C3Q6S7</accession>
<protein>
    <submittedName>
        <fullName evidence="9">Ribonuclease III</fullName>
    </submittedName>
</protein>
<dbReference type="GO" id="GO:0034475">
    <property type="term" value="P:U4 snRNA 3'-end processing"/>
    <property type="evidence" value="ECO:0007669"/>
    <property type="project" value="TreeGrafter"/>
</dbReference>
<dbReference type="Proteomes" id="UP000305067">
    <property type="component" value="Unassembled WGS sequence"/>
</dbReference>
<keyword evidence="1" id="KW-0540">Nuclease</keyword>
<dbReference type="SUPFAM" id="SSF54768">
    <property type="entry name" value="dsRNA-binding domain-like"/>
    <property type="match status" value="1"/>
</dbReference>
<evidence type="ECO:0000256" key="2">
    <source>
        <dbReference type="ARBA" id="ARBA00022759"/>
    </source>
</evidence>
<feature type="region of interest" description="Disordered" evidence="6">
    <location>
        <begin position="221"/>
        <end position="265"/>
    </location>
</feature>
<dbReference type="GO" id="GO:0003723">
    <property type="term" value="F:RNA binding"/>
    <property type="evidence" value="ECO:0007669"/>
    <property type="project" value="UniProtKB-UniRule"/>
</dbReference>
<keyword evidence="4 5" id="KW-0694">RNA-binding</keyword>
<feature type="domain" description="RNase III" evidence="8">
    <location>
        <begin position="67"/>
        <end position="193"/>
    </location>
</feature>
<proteinExistence type="predicted"/>
<dbReference type="EMBL" id="ML178854">
    <property type="protein sequence ID" value="TFK96857.1"/>
    <property type="molecule type" value="Genomic_DNA"/>
</dbReference>
<keyword evidence="3" id="KW-0378">Hydrolase</keyword>
<feature type="domain" description="DRBM" evidence="7">
    <location>
        <begin position="266"/>
        <end position="342"/>
    </location>
</feature>
<sequence length="344" mass="37262">MESQHSHPGPVLKPAAESDQMLHAPCSDTSGIASHPSIYSDVQEVGAMAPQPLQPTTTVAFPPLPVFQSDTIRDQVFTHRSFSARPRAAQSFEDPVDDISKDNERLEHLGDTVLALVVADMILKEFPELKVGPATKTKAMVVGNPTLAEISKKYKLHNVLKVHPSQALALRTSPKIQADVLESFIGGLYLDQGLNAVKQWLEVLLPPYISAAYDKVRQLHGLQPRDRPSGPTAWASSADSSTENSPPLPQDSASDAYPPPAKDTSGHLALLNQELQKQGRMLEWNYTAGDSEPFQGGKGTQGTPVWTATLVVDREEIAVGRGISKKAARNAAAVEGLFKLQIQF</sequence>
<dbReference type="Pfam" id="PF14622">
    <property type="entry name" value="Ribonucleas_3_3"/>
    <property type="match status" value="1"/>
</dbReference>
<evidence type="ECO:0000256" key="1">
    <source>
        <dbReference type="ARBA" id="ARBA00022722"/>
    </source>
</evidence>
<dbReference type="PANTHER" id="PTHR11207:SF0">
    <property type="entry name" value="RIBONUCLEASE 3"/>
    <property type="match status" value="1"/>
</dbReference>
<dbReference type="Gene3D" id="1.10.1520.10">
    <property type="entry name" value="Ribonuclease III domain"/>
    <property type="match status" value="1"/>
</dbReference>
<dbReference type="InterPro" id="IPR000999">
    <property type="entry name" value="RNase_III_dom"/>
</dbReference>
<evidence type="ECO:0000256" key="3">
    <source>
        <dbReference type="ARBA" id="ARBA00022801"/>
    </source>
</evidence>
<evidence type="ECO:0000256" key="6">
    <source>
        <dbReference type="SAM" id="MobiDB-lite"/>
    </source>
</evidence>
<feature type="compositionally biased region" description="Polar residues" evidence="6">
    <location>
        <begin position="234"/>
        <end position="245"/>
    </location>
</feature>
<keyword evidence="2" id="KW-0255">Endonuclease</keyword>
<dbReference type="GO" id="GO:0005654">
    <property type="term" value="C:nucleoplasm"/>
    <property type="evidence" value="ECO:0007669"/>
    <property type="project" value="TreeGrafter"/>
</dbReference>
<dbReference type="InterPro" id="IPR036389">
    <property type="entry name" value="RNase_III_sf"/>
</dbReference>
<evidence type="ECO:0000259" key="7">
    <source>
        <dbReference type="PROSITE" id="PS50137"/>
    </source>
</evidence>
<organism evidence="9 10">
    <name type="scientific">Pterulicium gracile</name>
    <dbReference type="NCBI Taxonomy" id="1884261"/>
    <lineage>
        <taxon>Eukaryota</taxon>
        <taxon>Fungi</taxon>
        <taxon>Dikarya</taxon>
        <taxon>Basidiomycota</taxon>
        <taxon>Agaricomycotina</taxon>
        <taxon>Agaricomycetes</taxon>
        <taxon>Agaricomycetidae</taxon>
        <taxon>Agaricales</taxon>
        <taxon>Pleurotineae</taxon>
        <taxon>Pterulaceae</taxon>
        <taxon>Pterulicium</taxon>
    </lineage>
</organism>
<name>A0A5C3Q6S7_9AGAR</name>
<dbReference type="AlphaFoldDB" id="A0A5C3Q6S7"/>
<dbReference type="PROSITE" id="PS50137">
    <property type="entry name" value="DS_RBD"/>
    <property type="match status" value="1"/>
</dbReference>
<dbReference type="Gene3D" id="3.30.160.20">
    <property type="match status" value="1"/>
</dbReference>
<dbReference type="SMART" id="SM00535">
    <property type="entry name" value="RIBOc"/>
    <property type="match status" value="1"/>
</dbReference>
<evidence type="ECO:0000256" key="5">
    <source>
        <dbReference type="PROSITE-ProRule" id="PRU00266"/>
    </source>
</evidence>
<keyword evidence="10" id="KW-1185">Reference proteome</keyword>
<dbReference type="CDD" id="cd00593">
    <property type="entry name" value="RIBOc"/>
    <property type="match status" value="1"/>
</dbReference>
<dbReference type="InterPro" id="IPR014720">
    <property type="entry name" value="dsRBD_dom"/>
</dbReference>
<dbReference type="STRING" id="1884261.A0A5C3Q6S7"/>
<evidence type="ECO:0000259" key="8">
    <source>
        <dbReference type="PROSITE" id="PS50142"/>
    </source>
</evidence>
<gene>
    <name evidence="9" type="ORF">BDV98DRAFT_554846</name>
</gene>